<protein>
    <submittedName>
        <fullName evidence="1">Uncharacterized protein</fullName>
    </submittedName>
</protein>
<sequence>MKIAIVGNQVCITSNYSYDEIAKVKRNRPEALKLYQGTGEERTHVFSVSVDATGGMNSKFLCFGAGDKDINGKAIVMFPVPAHEDGKAKEAVAEFIGPRALYAKSIEQQIDTALTEISNEQNSIINLIEA</sequence>
<dbReference type="EMBL" id="BK015488">
    <property type="protein sequence ID" value="DAE09595.1"/>
    <property type="molecule type" value="Genomic_DNA"/>
</dbReference>
<name>A0A8S5PSV1_9CAUD</name>
<accession>A0A8S5PSV1</accession>
<reference evidence="1" key="1">
    <citation type="journal article" date="2021" name="Proc. Natl. Acad. Sci. U.S.A.">
        <title>A Catalog of Tens of Thousands of Viruses from Human Metagenomes Reveals Hidden Associations with Chronic Diseases.</title>
        <authorList>
            <person name="Tisza M.J."/>
            <person name="Buck C.B."/>
        </authorList>
    </citation>
    <scope>NUCLEOTIDE SEQUENCE</scope>
    <source>
        <strain evidence="1">Ct96x5</strain>
    </source>
</reference>
<proteinExistence type="predicted"/>
<organism evidence="1">
    <name type="scientific">Siphoviridae sp. ct96x5</name>
    <dbReference type="NCBI Taxonomy" id="2825367"/>
    <lineage>
        <taxon>Viruses</taxon>
        <taxon>Duplodnaviria</taxon>
        <taxon>Heunggongvirae</taxon>
        <taxon>Uroviricota</taxon>
        <taxon>Caudoviricetes</taxon>
    </lineage>
</organism>
<evidence type="ECO:0000313" key="1">
    <source>
        <dbReference type="EMBL" id="DAE09595.1"/>
    </source>
</evidence>